<dbReference type="RefSeq" id="WP_083255638.1">
    <property type="nucleotide sequence ID" value="NZ_MCRJ01000042.1"/>
</dbReference>
<evidence type="ECO:0000313" key="4">
    <source>
        <dbReference type="Proteomes" id="UP000094622"/>
    </source>
</evidence>
<dbReference type="PANTHER" id="PTHR23150:SF19">
    <property type="entry name" value="FORMYLGLYCINE-GENERATING ENZYME"/>
    <property type="match status" value="1"/>
</dbReference>
<feature type="domain" description="Sulfatase-modifying factor enzyme-like" evidence="2">
    <location>
        <begin position="100"/>
        <end position="323"/>
    </location>
</feature>
<dbReference type="SUPFAM" id="SSF56436">
    <property type="entry name" value="C-type lectin-like"/>
    <property type="match status" value="1"/>
</dbReference>
<keyword evidence="4" id="KW-1185">Reference proteome</keyword>
<name>A0A1E3H5B1_9HYPH</name>
<dbReference type="PROSITE" id="PS51257">
    <property type="entry name" value="PROKAR_LIPOPROTEIN"/>
    <property type="match status" value="1"/>
</dbReference>
<evidence type="ECO:0000259" key="2">
    <source>
        <dbReference type="Pfam" id="PF03781"/>
    </source>
</evidence>
<dbReference type="Gene3D" id="3.90.1580.10">
    <property type="entry name" value="paralog of FGE (formylglycine-generating enzyme)"/>
    <property type="match status" value="1"/>
</dbReference>
<dbReference type="Pfam" id="PF03781">
    <property type="entry name" value="FGE-sulfatase"/>
    <property type="match status" value="1"/>
</dbReference>
<organism evidence="3 4">
    <name type="scientific">Methylobrevis pamukkalensis</name>
    <dbReference type="NCBI Taxonomy" id="1439726"/>
    <lineage>
        <taxon>Bacteria</taxon>
        <taxon>Pseudomonadati</taxon>
        <taxon>Pseudomonadota</taxon>
        <taxon>Alphaproteobacteria</taxon>
        <taxon>Hyphomicrobiales</taxon>
        <taxon>Pleomorphomonadaceae</taxon>
        <taxon>Methylobrevis</taxon>
    </lineage>
</organism>
<protein>
    <submittedName>
        <fullName evidence="3">Formylglycine-generating sulfatase enzyme</fullName>
    </submittedName>
</protein>
<sequence>MTPERVLCLAAALLSCSLVIPAVPAVAADWPKQVFNPKPAPDDVMLPLPCGGSLALRRVVTDALRDPGGAARLTDKQISLGRTTDGVRGYIENRRDEHIAGPIVSTAGDRFYYIGKYEISVAQYRAVMAATPADCPARLTPDDALPQRGVSWYDAIDFTRRLNGWIYADATNGLASLVALDVIDGYVRLPSETEWEFAARGGLAVSDAARADPRYPMADGIDAHAWYNGPRSAQGAPRPIGLRAANPLMLHDVYGNVAELVLDPFRMTRADRLHGQIGGTIARGGSYLDPAEAIGSATRDEYPFFSRAGEGELRAGNVGFRIVIGTAAIGADADIDGLETAARSLQREGGDPQAPDPTAALALLEKDTENRDLKASIGRLKADLDAEFARRNELERAALRSDLVAAALMAFEMQLRADLARFQRDTLADPTLDPAFKADYRTHLDRNIQLFDTFAPSYTDLVMAMSRRPEAAVRDEAVAAARELSARGHDDLLALVDLAARQAIDYRKGTLTETVRILDGVVGTDRDWR</sequence>
<dbReference type="GO" id="GO:0120147">
    <property type="term" value="F:formylglycine-generating oxidase activity"/>
    <property type="evidence" value="ECO:0007669"/>
    <property type="project" value="TreeGrafter"/>
</dbReference>
<dbReference type="EMBL" id="MCRJ01000042">
    <property type="protein sequence ID" value="ODN70701.1"/>
    <property type="molecule type" value="Genomic_DNA"/>
</dbReference>
<dbReference type="OrthoDB" id="9768004at2"/>
<dbReference type="Proteomes" id="UP000094622">
    <property type="component" value="Unassembled WGS sequence"/>
</dbReference>
<comment type="caution">
    <text evidence="3">The sequence shown here is derived from an EMBL/GenBank/DDBJ whole genome shotgun (WGS) entry which is preliminary data.</text>
</comment>
<keyword evidence="1" id="KW-0732">Signal</keyword>
<proteinExistence type="predicted"/>
<feature type="signal peptide" evidence="1">
    <location>
        <begin position="1"/>
        <end position="27"/>
    </location>
</feature>
<evidence type="ECO:0000256" key="1">
    <source>
        <dbReference type="SAM" id="SignalP"/>
    </source>
</evidence>
<evidence type="ECO:0000313" key="3">
    <source>
        <dbReference type="EMBL" id="ODN70701.1"/>
    </source>
</evidence>
<accession>A0A1E3H5B1</accession>
<dbReference type="AlphaFoldDB" id="A0A1E3H5B1"/>
<dbReference type="InterPro" id="IPR051043">
    <property type="entry name" value="Sulfatase_Mod_Factor_Kinase"/>
</dbReference>
<dbReference type="InterPro" id="IPR005532">
    <property type="entry name" value="SUMF_dom"/>
</dbReference>
<dbReference type="PANTHER" id="PTHR23150">
    <property type="entry name" value="SULFATASE MODIFYING FACTOR 1, 2"/>
    <property type="match status" value="1"/>
</dbReference>
<dbReference type="InterPro" id="IPR016187">
    <property type="entry name" value="CTDL_fold"/>
</dbReference>
<feature type="chain" id="PRO_5009128921" evidence="1">
    <location>
        <begin position="28"/>
        <end position="529"/>
    </location>
</feature>
<dbReference type="InterPro" id="IPR042095">
    <property type="entry name" value="SUMF_sf"/>
</dbReference>
<gene>
    <name evidence="3" type="ORF">A6302_01986</name>
</gene>
<reference evidence="3 4" key="1">
    <citation type="submission" date="2016-07" db="EMBL/GenBank/DDBJ databases">
        <title>Draft Genome Sequence of Methylobrevis pamukkalensis PK2.</title>
        <authorList>
            <person name="Vasilenko O.V."/>
            <person name="Doronina N.V."/>
            <person name="Shmareva M.N."/>
            <person name="Tarlachkov S.V."/>
            <person name="Mustakhimov I."/>
            <person name="Trotsenko Y.A."/>
        </authorList>
    </citation>
    <scope>NUCLEOTIDE SEQUENCE [LARGE SCALE GENOMIC DNA]</scope>
    <source>
        <strain evidence="3 4">PK2</strain>
    </source>
</reference>